<dbReference type="STRING" id="83449.BON30_37495"/>
<keyword evidence="1" id="KW-0732">Signal</keyword>
<accession>A0A1L9B0F7</accession>
<sequence length="297" mass="31948">MWKIRLALAALAPLLLLMPREALACATCACGDPTLTSMGTEQPFAGRLRLATQVRAWSLASGQPRVDNLDLRELRMDLSVAYAPVPWLFLSVTAPLQARSVQDVSLAREGGWGLGDMEVGARFFLFRDREFSANHLVSVLVGSRLPTSVTQTARGLPLSLDAQLGTGSWDPFLGLSYTAYAGDWSFIASATGYLPTRGREDFRAGPSVLSTLAAQFQPSPTWALRLAVDGRVEGESNQAGVRDEVGSGAIAYVSPDVLFSPVTDVVVQLGVRVPVFNQLRGNVRPTPILQAALVHDL</sequence>
<gene>
    <name evidence="2" type="ORF">BON30_37495</name>
</gene>
<keyword evidence="3" id="KW-1185">Reference proteome</keyword>
<reference evidence="3" key="1">
    <citation type="submission" date="2016-11" db="EMBL/GenBank/DDBJ databases">
        <authorList>
            <person name="Shukria A."/>
            <person name="Stevens D.C."/>
        </authorList>
    </citation>
    <scope>NUCLEOTIDE SEQUENCE [LARGE SCALE GENOMIC DNA]</scope>
    <source>
        <strain evidence="3">Cbfe23</strain>
    </source>
</reference>
<dbReference type="EMBL" id="MPIN01000013">
    <property type="protein sequence ID" value="OJH35749.1"/>
    <property type="molecule type" value="Genomic_DNA"/>
</dbReference>
<evidence type="ECO:0000313" key="2">
    <source>
        <dbReference type="EMBL" id="OJH35749.1"/>
    </source>
</evidence>
<evidence type="ECO:0000256" key="1">
    <source>
        <dbReference type="SAM" id="SignalP"/>
    </source>
</evidence>
<dbReference type="OrthoDB" id="5510217at2"/>
<reference evidence="2 3" key="2">
    <citation type="submission" date="2016-12" db="EMBL/GenBank/DDBJ databases">
        <title>Draft Genome Sequence of Cystobacter ferrugineus Strain Cbfe23.</title>
        <authorList>
            <person name="Akbar S."/>
            <person name="Dowd S.E."/>
            <person name="Stevens D.C."/>
        </authorList>
    </citation>
    <scope>NUCLEOTIDE SEQUENCE [LARGE SCALE GENOMIC DNA]</scope>
    <source>
        <strain evidence="2 3">Cbfe23</strain>
    </source>
</reference>
<organism evidence="2 3">
    <name type="scientific">Cystobacter ferrugineus</name>
    <dbReference type="NCBI Taxonomy" id="83449"/>
    <lineage>
        <taxon>Bacteria</taxon>
        <taxon>Pseudomonadati</taxon>
        <taxon>Myxococcota</taxon>
        <taxon>Myxococcia</taxon>
        <taxon>Myxococcales</taxon>
        <taxon>Cystobacterineae</taxon>
        <taxon>Archangiaceae</taxon>
        <taxon>Cystobacter</taxon>
    </lineage>
</organism>
<comment type="caution">
    <text evidence="2">The sequence shown here is derived from an EMBL/GenBank/DDBJ whole genome shotgun (WGS) entry which is preliminary data.</text>
</comment>
<feature type="chain" id="PRO_5013041394" description="Transporter" evidence="1">
    <location>
        <begin position="25"/>
        <end position="297"/>
    </location>
</feature>
<evidence type="ECO:0000313" key="3">
    <source>
        <dbReference type="Proteomes" id="UP000182229"/>
    </source>
</evidence>
<feature type="signal peptide" evidence="1">
    <location>
        <begin position="1"/>
        <end position="24"/>
    </location>
</feature>
<dbReference type="RefSeq" id="WP_071903324.1">
    <property type="nucleotide sequence ID" value="NZ_MPIN01000013.1"/>
</dbReference>
<protein>
    <recommendedName>
        <fullName evidence="4">Transporter</fullName>
    </recommendedName>
</protein>
<evidence type="ECO:0008006" key="4">
    <source>
        <dbReference type="Google" id="ProtNLM"/>
    </source>
</evidence>
<dbReference type="Proteomes" id="UP000182229">
    <property type="component" value="Unassembled WGS sequence"/>
</dbReference>
<proteinExistence type="predicted"/>
<dbReference type="AlphaFoldDB" id="A0A1L9B0F7"/>
<name>A0A1L9B0F7_9BACT</name>